<gene>
    <name evidence="1" type="ORF">EII34_06605</name>
</gene>
<protein>
    <submittedName>
        <fullName evidence="1">Uncharacterized protein</fullName>
    </submittedName>
</protein>
<evidence type="ECO:0000313" key="1">
    <source>
        <dbReference type="EMBL" id="RRD05399.1"/>
    </source>
</evidence>
<dbReference type="OrthoDB" id="129843at85009"/>
<reference evidence="1 2" key="1">
    <citation type="submission" date="2018-11" db="EMBL/GenBank/DDBJ databases">
        <title>Genomes From Bacteria Associated with the Canine Oral Cavity: a Test Case for Automated Genome-Based Taxonomic Assignment.</title>
        <authorList>
            <person name="Coil D.A."/>
            <person name="Jospin G."/>
            <person name="Darling A.E."/>
            <person name="Wallis C."/>
            <person name="Davis I.J."/>
            <person name="Harris S."/>
            <person name="Eisen J.A."/>
            <person name="Holcombe L.J."/>
            <person name="O'Flynn C."/>
        </authorList>
    </citation>
    <scope>NUCLEOTIDE SEQUENCE [LARGE SCALE GENOMIC DNA]</scope>
    <source>
        <strain evidence="1 2">OH887_COT-365</strain>
    </source>
</reference>
<dbReference type="RefSeq" id="WP_124844176.1">
    <property type="nucleotide sequence ID" value="NZ_JAUNKP010000022.1"/>
</dbReference>
<dbReference type="EMBL" id="RQZG01000006">
    <property type="protein sequence ID" value="RRD05399.1"/>
    <property type="molecule type" value="Genomic_DNA"/>
</dbReference>
<sequence>MDETLDQVMRLVDEGQLPYEKSVELLNALTAERRSAAALKEADAGLKVRATSALIRARHETPLLEEASRPASGRLGMVGVLLDPPTVSFYEASIEGETTPTVTIRGTRYEQGTGPYLQHLLDHDDRFAPALVDLIGRSGPAGEALRAAVADGAVTIQYDHVLVSTDGRIQLSRFHLDSPPRLPALPSTEEAR</sequence>
<accession>A0A3P1T7M6</accession>
<dbReference type="AlphaFoldDB" id="A0A3P1T7M6"/>
<proteinExistence type="predicted"/>
<comment type="caution">
    <text evidence="1">The sequence shown here is derived from an EMBL/GenBank/DDBJ whole genome shotgun (WGS) entry which is preliminary data.</text>
</comment>
<organism evidence="1 2">
    <name type="scientific">Arachnia propionica</name>
    <dbReference type="NCBI Taxonomy" id="1750"/>
    <lineage>
        <taxon>Bacteria</taxon>
        <taxon>Bacillati</taxon>
        <taxon>Actinomycetota</taxon>
        <taxon>Actinomycetes</taxon>
        <taxon>Propionibacteriales</taxon>
        <taxon>Propionibacteriaceae</taxon>
        <taxon>Arachnia</taxon>
    </lineage>
</organism>
<name>A0A3P1T7M6_9ACTN</name>
<dbReference type="Proteomes" id="UP000280819">
    <property type="component" value="Unassembled WGS sequence"/>
</dbReference>
<evidence type="ECO:0000313" key="2">
    <source>
        <dbReference type="Proteomes" id="UP000280819"/>
    </source>
</evidence>